<dbReference type="Pfam" id="PF00158">
    <property type="entry name" value="Sigma54_activat"/>
    <property type="match status" value="1"/>
</dbReference>
<dbReference type="AlphaFoldDB" id="A0A4Y8WNR8"/>
<dbReference type="PROSITE" id="PS00675">
    <property type="entry name" value="SIGMA54_INTERACT_1"/>
    <property type="match status" value="1"/>
</dbReference>
<dbReference type="Pfam" id="PF25601">
    <property type="entry name" value="AAA_lid_14"/>
    <property type="match status" value="1"/>
</dbReference>
<dbReference type="Gene3D" id="3.40.50.300">
    <property type="entry name" value="P-loop containing nucleotide triphosphate hydrolases"/>
    <property type="match status" value="1"/>
</dbReference>
<dbReference type="InterPro" id="IPR058031">
    <property type="entry name" value="AAA_lid_NorR"/>
</dbReference>
<dbReference type="Proteomes" id="UP000297225">
    <property type="component" value="Unassembled WGS sequence"/>
</dbReference>
<dbReference type="PROSITE" id="PS50045">
    <property type="entry name" value="SIGMA54_INTERACT_4"/>
    <property type="match status" value="1"/>
</dbReference>
<dbReference type="PANTHER" id="PTHR32071">
    <property type="entry name" value="TRANSCRIPTIONAL REGULATORY PROTEIN"/>
    <property type="match status" value="1"/>
</dbReference>
<dbReference type="InterPro" id="IPR025944">
    <property type="entry name" value="Sigma_54_int_dom_CS"/>
</dbReference>
<name>A0A4Y8WNR8_9PORP</name>
<proteinExistence type="predicted"/>
<dbReference type="GeneID" id="66796669"/>
<evidence type="ECO:0000313" key="2">
    <source>
        <dbReference type="Proteomes" id="UP000297225"/>
    </source>
</evidence>
<dbReference type="InterPro" id="IPR025662">
    <property type="entry name" value="Sigma_54_int_dom_ATP-bd_1"/>
</dbReference>
<reference evidence="1 2" key="1">
    <citation type="submission" date="2019-03" db="EMBL/GenBank/DDBJ databases">
        <title>Porphyromonas levii Isolated from the Uterus of Dairy Cows.</title>
        <authorList>
            <person name="Francis A.M."/>
        </authorList>
    </citation>
    <scope>NUCLEOTIDE SEQUENCE [LARGE SCALE GENOMIC DNA]</scope>
    <source>
        <strain evidence="1 2">AF5678</strain>
    </source>
</reference>
<gene>
    <name evidence="1" type="ORF">E4P47_05735</name>
</gene>
<dbReference type="SMART" id="SM00382">
    <property type="entry name" value="AAA"/>
    <property type="match status" value="1"/>
</dbReference>
<keyword evidence="2" id="KW-1185">Reference proteome</keyword>
<dbReference type="GO" id="GO:0005524">
    <property type="term" value="F:ATP binding"/>
    <property type="evidence" value="ECO:0007669"/>
    <property type="project" value="InterPro"/>
</dbReference>
<dbReference type="GO" id="GO:0043565">
    <property type="term" value="F:sequence-specific DNA binding"/>
    <property type="evidence" value="ECO:0007669"/>
    <property type="project" value="InterPro"/>
</dbReference>
<dbReference type="Pfam" id="PF02954">
    <property type="entry name" value="HTH_8"/>
    <property type="match status" value="1"/>
</dbReference>
<dbReference type="Gene3D" id="1.10.10.60">
    <property type="entry name" value="Homeodomain-like"/>
    <property type="match status" value="1"/>
</dbReference>
<dbReference type="InterPro" id="IPR003593">
    <property type="entry name" value="AAA+_ATPase"/>
</dbReference>
<evidence type="ECO:0000313" key="1">
    <source>
        <dbReference type="EMBL" id="TFH94930.1"/>
    </source>
</evidence>
<dbReference type="PROSITE" id="PS00676">
    <property type="entry name" value="SIGMA54_INTERACT_2"/>
    <property type="match status" value="1"/>
</dbReference>
<organism evidence="1 2">
    <name type="scientific">Porphyromonas levii</name>
    <dbReference type="NCBI Taxonomy" id="28114"/>
    <lineage>
        <taxon>Bacteria</taxon>
        <taxon>Pseudomonadati</taxon>
        <taxon>Bacteroidota</taxon>
        <taxon>Bacteroidia</taxon>
        <taxon>Bacteroidales</taxon>
        <taxon>Porphyromonadaceae</taxon>
        <taxon>Porphyromonas</taxon>
    </lineage>
</organism>
<dbReference type="InterPro" id="IPR025943">
    <property type="entry name" value="Sigma_54_int_dom_ATP-bd_2"/>
</dbReference>
<sequence length="414" mass="46436">MSGIVTKENIQRAKQRFGIVGNSGALNRAIEVALLIAPTDVSVLVTGESGVGKENFPKIIHHNSIRKHGAFVAVNCGAIPEGTIDSELFGHKKGSFTDAVTERKGYFEVADGGTIFLDEVGELPLATQARLLRVLESGEFMKVGSSDVQRTDIRVVAATNVDLEEAVKEGKFRQDLYYRLNTVTIELPPLRDRGSDIGLLFRKFASDFADKYQMPPIRLDDEALNVLEMYSWPGNIRQLRNLSERLSVIAEDRTISREVLEQNLPANALVRHPALLSDRPRFDAQQEAFGQTASNATLGALYAMLHDVQGNVTELTQLLYRILQGQQYMPQQVHSIEAPQSNPINEVRRTNKGEEITTVEDFHDLLEDGEVVTLKEMEARYIEFVLERNNGARRKTAEDLDISERTLYRKLNRE</sequence>
<dbReference type="SUPFAM" id="SSF46689">
    <property type="entry name" value="Homeodomain-like"/>
    <property type="match status" value="1"/>
</dbReference>
<dbReference type="CDD" id="cd00009">
    <property type="entry name" value="AAA"/>
    <property type="match status" value="1"/>
</dbReference>
<comment type="caution">
    <text evidence="1">The sequence shown here is derived from an EMBL/GenBank/DDBJ whole genome shotgun (WGS) entry which is preliminary data.</text>
</comment>
<dbReference type="Gene3D" id="1.10.8.60">
    <property type="match status" value="1"/>
</dbReference>
<dbReference type="STRING" id="1122973.GCA_000379925_01703"/>
<dbReference type="RefSeq" id="WP_134849477.1">
    <property type="nucleotide sequence ID" value="NZ_CP197400.1"/>
</dbReference>
<dbReference type="InterPro" id="IPR002197">
    <property type="entry name" value="HTH_Fis"/>
</dbReference>
<dbReference type="OrthoDB" id="9810703at2"/>
<dbReference type="InterPro" id="IPR027417">
    <property type="entry name" value="P-loop_NTPase"/>
</dbReference>
<protein>
    <submittedName>
        <fullName evidence="1">Sigma-54-dependent Fis family transcriptional regulator</fullName>
    </submittedName>
</protein>
<accession>A0A4Y8WNR8</accession>
<dbReference type="InterPro" id="IPR002078">
    <property type="entry name" value="Sigma_54_int"/>
</dbReference>
<dbReference type="GO" id="GO:0006355">
    <property type="term" value="P:regulation of DNA-templated transcription"/>
    <property type="evidence" value="ECO:0007669"/>
    <property type="project" value="InterPro"/>
</dbReference>
<dbReference type="FunFam" id="3.40.50.300:FF:000006">
    <property type="entry name" value="DNA-binding transcriptional regulator NtrC"/>
    <property type="match status" value="1"/>
</dbReference>
<dbReference type="EMBL" id="SPNC01000076">
    <property type="protein sequence ID" value="TFH94930.1"/>
    <property type="molecule type" value="Genomic_DNA"/>
</dbReference>
<dbReference type="InterPro" id="IPR009057">
    <property type="entry name" value="Homeodomain-like_sf"/>
</dbReference>
<dbReference type="SUPFAM" id="SSF52540">
    <property type="entry name" value="P-loop containing nucleoside triphosphate hydrolases"/>
    <property type="match status" value="1"/>
</dbReference>
<dbReference type="PROSITE" id="PS00688">
    <property type="entry name" value="SIGMA54_INTERACT_3"/>
    <property type="match status" value="1"/>
</dbReference>
<dbReference type="PANTHER" id="PTHR32071:SF121">
    <property type="entry name" value="SIGMA L-DEPENDENT TRANSCRIPTIONAL REGULATOR YQIR-RELATED"/>
    <property type="match status" value="1"/>
</dbReference>